<name>A0AA36D107_9BILA</name>
<evidence type="ECO:0000313" key="3">
    <source>
        <dbReference type="Proteomes" id="UP001177023"/>
    </source>
</evidence>
<keyword evidence="3" id="KW-1185">Reference proteome</keyword>
<dbReference type="GO" id="GO:0004867">
    <property type="term" value="F:serine-type endopeptidase inhibitor activity"/>
    <property type="evidence" value="ECO:0007669"/>
    <property type="project" value="UniProtKB-KW"/>
</dbReference>
<comment type="caution">
    <text evidence="2">The sequence shown here is derived from an EMBL/GenBank/DDBJ whole genome shotgun (WGS) entry which is preliminary data.</text>
</comment>
<organism evidence="2 3">
    <name type="scientific">Mesorhabditis spiculigera</name>
    <dbReference type="NCBI Taxonomy" id="96644"/>
    <lineage>
        <taxon>Eukaryota</taxon>
        <taxon>Metazoa</taxon>
        <taxon>Ecdysozoa</taxon>
        <taxon>Nematoda</taxon>
        <taxon>Chromadorea</taxon>
        <taxon>Rhabditida</taxon>
        <taxon>Rhabditina</taxon>
        <taxon>Rhabditomorpha</taxon>
        <taxon>Rhabditoidea</taxon>
        <taxon>Rhabditidae</taxon>
        <taxon>Mesorhabditinae</taxon>
        <taxon>Mesorhabditis</taxon>
    </lineage>
</organism>
<dbReference type="Proteomes" id="UP001177023">
    <property type="component" value="Unassembled WGS sequence"/>
</dbReference>
<sequence length="98" mass="11154">MRLLFVFFCLVSVTSAWYWRHSGGQKKEDCKEGEEFLEMSGACDREICSGTSFPCTREMTSHICLCKSGLVRRADGRCTKKEECSQDEINANPMGRKD</sequence>
<evidence type="ECO:0000256" key="1">
    <source>
        <dbReference type="ARBA" id="ARBA00022900"/>
    </source>
</evidence>
<keyword evidence="1" id="KW-0646">Protease inhibitor</keyword>
<dbReference type="Gene3D" id="2.10.25.10">
    <property type="entry name" value="Laminin"/>
    <property type="match status" value="1"/>
</dbReference>
<feature type="non-terminal residue" evidence="2">
    <location>
        <position position="98"/>
    </location>
</feature>
<keyword evidence="1" id="KW-0722">Serine protease inhibitor</keyword>
<dbReference type="SUPFAM" id="SSF57567">
    <property type="entry name" value="Serine protease inhibitors"/>
    <property type="match status" value="1"/>
</dbReference>
<evidence type="ECO:0000313" key="2">
    <source>
        <dbReference type="EMBL" id="CAJ0579043.1"/>
    </source>
</evidence>
<dbReference type="AlphaFoldDB" id="A0AA36D107"/>
<gene>
    <name evidence="2" type="ORF">MSPICULIGERA_LOCUS17277</name>
</gene>
<protein>
    <submittedName>
        <fullName evidence="2">Uncharacterized protein</fullName>
    </submittedName>
</protein>
<accession>A0AA36D107</accession>
<dbReference type="EMBL" id="CATQJA010002655">
    <property type="protein sequence ID" value="CAJ0579043.1"/>
    <property type="molecule type" value="Genomic_DNA"/>
</dbReference>
<proteinExistence type="predicted"/>
<reference evidence="2" key="1">
    <citation type="submission" date="2023-06" db="EMBL/GenBank/DDBJ databases">
        <authorList>
            <person name="Delattre M."/>
        </authorList>
    </citation>
    <scope>NUCLEOTIDE SEQUENCE</scope>
    <source>
        <strain evidence="2">AF72</strain>
    </source>
</reference>
<dbReference type="InterPro" id="IPR036084">
    <property type="entry name" value="Ser_inhib-like_sf"/>
</dbReference>